<proteinExistence type="predicted"/>
<gene>
    <name evidence="1" type="ORF">FHS55_002150</name>
</gene>
<accession>A0A839Z9Y4</accession>
<organism evidence="1 2">
    <name type="scientific">Ancylobacter tetraedralis</name>
    <dbReference type="NCBI Taxonomy" id="217068"/>
    <lineage>
        <taxon>Bacteria</taxon>
        <taxon>Pseudomonadati</taxon>
        <taxon>Pseudomonadota</taxon>
        <taxon>Alphaproteobacteria</taxon>
        <taxon>Hyphomicrobiales</taxon>
        <taxon>Xanthobacteraceae</taxon>
        <taxon>Ancylobacter</taxon>
    </lineage>
</organism>
<sequence length="47" mass="5128">MTLRLSPHLLCPRQTLQRAAQLLALCGAPILEAHSMLFAALHVRAPP</sequence>
<keyword evidence="2" id="KW-1185">Reference proteome</keyword>
<dbReference type="AlphaFoldDB" id="A0A839Z9Y4"/>
<evidence type="ECO:0000313" key="2">
    <source>
        <dbReference type="Proteomes" id="UP000533469"/>
    </source>
</evidence>
<reference evidence="1 2" key="1">
    <citation type="submission" date="2020-08" db="EMBL/GenBank/DDBJ databases">
        <title>Genomic Encyclopedia of Type Strains, Phase IV (KMG-IV): sequencing the most valuable type-strain genomes for metagenomic binning, comparative biology and taxonomic classification.</title>
        <authorList>
            <person name="Goeker M."/>
        </authorList>
    </citation>
    <scope>NUCLEOTIDE SEQUENCE [LARGE SCALE GENOMIC DNA]</scope>
    <source>
        <strain evidence="1 2">DSM 5895</strain>
    </source>
</reference>
<dbReference type="EMBL" id="JACICD010000003">
    <property type="protein sequence ID" value="MBB3771551.1"/>
    <property type="molecule type" value="Genomic_DNA"/>
</dbReference>
<dbReference type="RefSeq" id="WP_183189709.1">
    <property type="nucleotide sequence ID" value="NZ_JACICD010000003.1"/>
</dbReference>
<evidence type="ECO:0000313" key="1">
    <source>
        <dbReference type="EMBL" id="MBB3771551.1"/>
    </source>
</evidence>
<name>A0A839Z9Y4_9HYPH</name>
<protein>
    <submittedName>
        <fullName evidence="1">Uncharacterized protein</fullName>
    </submittedName>
</protein>
<comment type="caution">
    <text evidence="1">The sequence shown here is derived from an EMBL/GenBank/DDBJ whole genome shotgun (WGS) entry which is preliminary data.</text>
</comment>
<dbReference type="Proteomes" id="UP000533469">
    <property type="component" value="Unassembled WGS sequence"/>
</dbReference>